<feature type="region of interest" description="Disordered" evidence="1">
    <location>
        <begin position="99"/>
        <end position="131"/>
    </location>
</feature>
<reference evidence="3 4" key="1">
    <citation type="submission" date="2021-08" db="EMBL/GenBank/DDBJ databases">
        <authorList>
            <person name="Zhang D."/>
            <person name="Zhang A."/>
            <person name="Wang L."/>
        </authorList>
    </citation>
    <scope>NUCLEOTIDE SEQUENCE [LARGE SCALE GENOMIC DNA]</scope>
    <source>
        <strain evidence="3 4">WL0086</strain>
    </source>
</reference>
<dbReference type="NCBIfam" id="NF047637">
    <property type="entry name" value="lipo_CC0125"/>
    <property type="match status" value="1"/>
</dbReference>
<gene>
    <name evidence="3" type="ORF">K1X11_003055</name>
</gene>
<proteinExistence type="predicted"/>
<keyword evidence="2" id="KW-0732">Signal</keyword>
<evidence type="ECO:0008006" key="5">
    <source>
        <dbReference type="Google" id="ProtNLM"/>
    </source>
</evidence>
<keyword evidence="4" id="KW-1185">Reference proteome</keyword>
<evidence type="ECO:0000256" key="1">
    <source>
        <dbReference type="SAM" id="MobiDB-lite"/>
    </source>
</evidence>
<feature type="signal peptide" evidence="2">
    <location>
        <begin position="1"/>
        <end position="23"/>
    </location>
</feature>
<feature type="chain" id="PRO_5045898920" description="Lipoprotein" evidence="2">
    <location>
        <begin position="24"/>
        <end position="185"/>
    </location>
</feature>
<dbReference type="Proteomes" id="UP000738431">
    <property type="component" value="Chromosome"/>
</dbReference>
<dbReference type="RefSeq" id="WP_221032482.1">
    <property type="nucleotide sequence ID" value="NZ_CP139781.1"/>
</dbReference>
<reference evidence="3 4" key="2">
    <citation type="submission" date="2023-12" db="EMBL/GenBank/DDBJ databases">
        <title>Description of an unclassified Opitutus bacterium of Verrucomicrobiota.</title>
        <authorList>
            <person name="Zhang D.-F."/>
        </authorList>
    </citation>
    <scope>NUCLEOTIDE SEQUENCE [LARGE SCALE GENOMIC DNA]</scope>
    <source>
        <strain evidence="3 4">WL0086</strain>
    </source>
</reference>
<evidence type="ECO:0000313" key="4">
    <source>
        <dbReference type="Proteomes" id="UP000738431"/>
    </source>
</evidence>
<sequence length="185" mass="19539">MKKTALLASFLSPLLLLSGCMVGYQSHGVNGGHSFSRTGPDTFDVSYQSNTSLYQDQLHDYCMLRAAEVAIEYGFTHFAVEGELYSQVTQYMPTTSTTTVTVPPAAGSSSGSSSSGSGSSGGSASAKPTTATVTTTGATPMAFPVFTLRIKCYPTFPTATPHTGIVWDAEDVREEMAAKYGIPLY</sequence>
<evidence type="ECO:0000313" key="3">
    <source>
        <dbReference type="EMBL" id="WRQ88367.1"/>
    </source>
</evidence>
<accession>A0ABZ1CAE4</accession>
<dbReference type="PROSITE" id="PS51257">
    <property type="entry name" value="PROKAR_LIPOPROTEIN"/>
    <property type="match status" value="1"/>
</dbReference>
<dbReference type="EMBL" id="CP139781">
    <property type="protein sequence ID" value="WRQ88367.1"/>
    <property type="molecule type" value="Genomic_DNA"/>
</dbReference>
<evidence type="ECO:0000256" key="2">
    <source>
        <dbReference type="SAM" id="SignalP"/>
    </source>
</evidence>
<name>A0ABZ1CAE4_9BACT</name>
<organism evidence="3 4">
    <name type="scientific">Actomonas aquatica</name>
    <dbReference type="NCBI Taxonomy" id="2866162"/>
    <lineage>
        <taxon>Bacteria</taxon>
        <taxon>Pseudomonadati</taxon>
        <taxon>Verrucomicrobiota</taxon>
        <taxon>Opitutia</taxon>
        <taxon>Opitutales</taxon>
        <taxon>Opitutaceae</taxon>
        <taxon>Actomonas</taxon>
    </lineage>
</organism>
<protein>
    <recommendedName>
        <fullName evidence="5">Lipoprotein</fullName>
    </recommendedName>
</protein>